<dbReference type="OrthoDB" id="2159065at2759"/>
<keyword evidence="4" id="KW-1185">Reference proteome</keyword>
<sequence>MATGVQNKRLLLEKLRVFYDEPEHCRVLLDVLLSKKYPSLRTIDWLVTNYSQSKNVVYPVGGNPFHLALEYRNQLKAYSKRYFDPFNRRDKIMFPIMDLRKKKHMQGKELNTCASAAVPEEAARHGYGPDAKTIDVMTTVCQLNFLRFAMTAGVLEFARQNKEEIEEHMARRHRKPSKPLRRNRGRGDHGGGKLEQKRPLREGMVMRRNARPDDPNSLAAYLGLKISLWFASVLIAGVAKPSF</sequence>
<evidence type="ECO:0000313" key="4">
    <source>
        <dbReference type="Proteomes" id="UP000054558"/>
    </source>
</evidence>
<keyword evidence="2" id="KW-0812">Transmembrane</keyword>
<gene>
    <name evidence="3" type="ORF">KFL_009200110</name>
</gene>
<dbReference type="EMBL" id="DF237869">
    <property type="protein sequence ID" value="GAQ92098.1"/>
    <property type="molecule type" value="Genomic_DNA"/>
</dbReference>
<feature type="transmembrane region" description="Helical" evidence="2">
    <location>
        <begin position="218"/>
        <end position="239"/>
    </location>
</feature>
<feature type="compositionally biased region" description="Basic and acidic residues" evidence="1">
    <location>
        <begin position="185"/>
        <end position="201"/>
    </location>
</feature>
<proteinExistence type="predicted"/>
<evidence type="ECO:0000256" key="2">
    <source>
        <dbReference type="SAM" id="Phobius"/>
    </source>
</evidence>
<organism evidence="3 4">
    <name type="scientific">Klebsormidium nitens</name>
    <name type="common">Green alga</name>
    <name type="synonym">Ulothrix nitens</name>
    <dbReference type="NCBI Taxonomy" id="105231"/>
    <lineage>
        <taxon>Eukaryota</taxon>
        <taxon>Viridiplantae</taxon>
        <taxon>Streptophyta</taxon>
        <taxon>Klebsormidiophyceae</taxon>
        <taxon>Klebsormidiales</taxon>
        <taxon>Klebsormidiaceae</taxon>
        <taxon>Klebsormidium</taxon>
    </lineage>
</organism>
<dbReference type="Pfam" id="PF23827">
    <property type="entry name" value="DUF7197"/>
    <property type="match status" value="1"/>
</dbReference>
<reference evidence="3 4" key="1">
    <citation type="journal article" date="2014" name="Nat. Commun.">
        <title>Klebsormidium flaccidum genome reveals primary factors for plant terrestrial adaptation.</title>
        <authorList>
            <person name="Hori K."/>
            <person name="Maruyama F."/>
            <person name="Fujisawa T."/>
            <person name="Togashi T."/>
            <person name="Yamamoto N."/>
            <person name="Seo M."/>
            <person name="Sato S."/>
            <person name="Yamada T."/>
            <person name="Mori H."/>
            <person name="Tajima N."/>
            <person name="Moriyama T."/>
            <person name="Ikeuchi M."/>
            <person name="Watanabe M."/>
            <person name="Wada H."/>
            <person name="Kobayashi K."/>
            <person name="Saito M."/>
            <person name="Masuda T."/>
            <person name="Sasaki-Sekimoto Y."/>
            <person name="Mashiguchi K."/>
            <person name="Awai K."/>
            <person name="Shimojima M."/>
            <person name="Masuda S."/>
            <person name="Iwai M."/>
            <person name="Nobusawa T."/>
            <person name="Narise T."/>
            <person name="Kondo S."/>
            <person name="Saito H."/>
            <person name="Sato R."/>
            <person name="Murakawa M."/>
            <person name="Ihara Y."/>
            <person name="Oshima-Yamada Y."/>
            <person name="Ohtaka K."/>
            <person name="Satoh M."/>
            <person name="Sonobe K."/>
            <person name="Ishii M."/>
            <person name="Ohtani R."/>
            <person name="Kanamori-Sato M."/>
            <person name="Honoki R."/>
            <person name="Miyazaki D."/>
            <person name="Mochizuki H."/>
            <person name="Umetsu J."/>
            <person name="Higashi K."/>
            <person name="Shibata D."/>
            <person name="Kamiya Y."/>
            <person name="Sato N."/>
            <person name="Nakamura Y."/>
            <person name="Tabata S."/>
            <person name="Ida S."/>
            <person name="Kurokawa K."/>
            <person name="Ohta H."/>
        </authorList>
    </citation>
    <scope>NUCLEOTIDE SEQUENCE [LARGE SCALE GENOMIC DNA]</scope>
    <source>
        <strain evidence="3 4">NIES-2285</strain>
    </source>
</reference>
<feature type="region of interest" description="Disordered" evidence="1">
    <location>
        <begin position="167"/>
        <end position="201"/>
    </location>
</feature>
<name>A0A1Y1IV20_KLENI</name>
<protein>
    <submittedName>
        <fullName evidence="3">Uncharacterized protein</fullName>
    </submittedName>
</protein>
<evidence type="ECO:0000256" key="1">
    <source>
        <dbReference type="SAM" id="MobiDB-lite"/>
    </source>
</evidence>
<accession>A0A1Y1IV20</accession>
<dbReference type="InterPro" id="IPR055621">
    <property type="entry name" value="DUF7197"/>
</dbReference>
<dbReference type="AlphaFoldDB" id="A0A1Y1IV20"/>
<evidence type="ECO:0000313" key="3">
    <source>
        <dbReference type="EMBL" id="GAQ92098.1"/>
    </source>
</evidence>
<keyword evidence="2" id="KW-1133">Transmembrane helix</keyword>
<keyword evidence="2" id="KW-0472">Membrane</keyword>
<feature type="compositionally biased region" description="Basic residues" evidence="1">
    <location>
        <begin position="170"/>
        <end position="184"/>
    </location>
</feature>
<dbReference type="Proteomes" id="UP000054558">
    <property type="component" value="Unassembled WGS sequence"/>
</dbReference>